<keyword evidence="5" id="KW-1185">Reference proteome</keyword>
<dbReference type="OrthoDB" id="771136at2759"/>
<protein>
    <submittedName>
        <fullName evidence="4">Eukaryotic aspartyl protease</fullName>
    </submittedName>
</protein>
<dbReference type="InterPro" id="IPR034164">
    <property type="entry name" value="Pepsin-like_dom"/>
</dbReference>
<proteinExistence type="inferred from homology"/>
<feature type="chain" id="PRO_5018328935" evidence="2">
    <location>
        <begin position="21"/>
        <end position="396"/>
    </location>
</feature>
<dbReference type="GO" id="GO:0004190">
    <property type="term" value="F:aspartic-type endopeptidase activity"/>
    <property type="evidence" value="ECO:0007669"/>
    <property type="project" value="InterPro"/>
</dbReference>
<feature type="signal peptide" evidence="2">
    <location>
        <begin position="1"/>
        <end position="20"/>
    </location>
</feature>
<feature type="domain" description="Peptidase A1" evidence="3">
    <location>
        <begin position="83"/>
        <end position="391"/>
    </location>
</feature>
<dbReference type="Gene3D" id="2.40.70.10">
    <property type="entry name" value="Acid Proteases"/>
    <property type="match status" value="2"/>
</dbReference>
<dbReference type="Pfam" id="PF00026">
    <property type="entry name" value="Asp"/>
    <property type="match status" value="1"/>
</dbReference>
<dbReference type="CDD" id="cd05471">
    <property type="entry name" value="pepsin_like"/>
    <property type="match status" value="1"/>
</dbReference>
<evidence type="ECO:0000313" key="5">
    <source>
        <dbReference type="Proteomes" id="UP000269793"/>
    </source>
</evidence>
<dbReference type="PANTHER" id="PTHR47966:SF65">
    <property type="entry name" value="ASPARTIC-TYPE ENDOPEPTIDASE"/>
    <property type="match status" value="1"/>
</dbReference>
<reference evidence="4 5" key="1">
    <citation type="submission" date="2018-10" db="EMBL/GenBank/DDBJ databases">
        <title>Complete genome sequence of Malassezia restricta CBS 7877.</title>
        <authorList>
            <person name="Morand S.C."/>
            <person name="Bertignac M."/>
            <person name="Iltis A."/>
            <person name="Kolder I."/>
            <person name="Pirovano W."/>
            <person name="Jourdain R."/>
            <person name="Clavaud C."/>
        </authorList>
    </citation>
    <scope>NUCLEOTIDE SEQUENCE [LARGE SCALE GENOMIC DNA]</scope>
    <source>
        <strain evidence="4 5">CBS 7877</strain>
    </source>
</reference>
<name>A0A3G2S6A6_MALR7</name>
<comment type="similarity">
    <text evidence="1">Belongs to the peptidase A1 family.</text>
</comment>
<dbReference type="VEuPathDB" id="FungiDB:DNF11_2693"/>
<gene>
    <name evidence="4" type="ORF">DNF11_2693</name>
</gene>
<sequence>MKLSQNILAGVLVTIAGASALKLDLGLAGKSLTDIPTDKRADALLNDVNRWVSRQALLNESDATLQKRGDSGSASVEDTLGDVVIDVKIGSEKKKVPIIVDIGSPSTIVKDSFYQPNESSSASEPLGVFTVSYLSGGKANGPLILDDFSVGDLTAKSFPIGMLSKKYYSVVMDDKIGGILGLLYPGLAQNFWYKTLPKKADLISNLRDQRVIDNRKWQMTIGDGGKLVIGEHDESLAEGGLKEVVNAGITQNHAGMKGRFNGGVPVVFHFDTGTHGIITTALNARRIFSEIGAEVKEVDNGGNIIGLVDCKNPPKLKFSEVLGLLDVEIPEEDITGNKYHGKCLLPIVGSVKIGVQGSLMFEPHGFVLGQSFLRHITFAVDFDRPFKIKVGKRKSN</sequence>
<evidence type="ECO:0000256" key="1">
    <source>
        <dbReference type="ARBA" id="ARBA00007447"/>
    </source>
</evidence>
<dbReference type="InterPro" id="IPR021109">
    <property type="entry name" value="Peptidase_aspartic_dom_sf"/>
</dbReference>
<dbReference type="Proteomes" id="UP000269793">
    <property type="component" value="Chromosome V"/>
</dbReference>
<keyword evidence="4" id="KW-0378">Hydrolase</keyword>
<keyword evidence="4" id="KW-0645">Protease</keyword>
<dbReference type="GO" id="GO:0006508">
    <property type="term" value="P:proteolysis"/>
    <property type="evidence" value="ECO:0007669"/>
    <property type="project" value="UniProtKB-KW"/>
</dbReference>
<dbReference type="EMBL" id="CP033152">
    <property type="protein sequence ID" value="AYO43643.1"/>
    <property type="molecule type" value="Genomic_DNA"/>
</dbReference>
<evidence type="ECO:0000256" key="2">
    <source>
        <dbReference type="SAM" id="SignalP"/>
    </source>
</evidence>
<evidence type="ECO:0000313" key="4">
    <source>
        <dbReference type="EMBL" id="AYO43643.1"/>
    </source>
</evidence>
<dbReference type="SUPFAM" id="SSF50630">
    <property type="entry name" value="Acid proteases"/>
    <property type="match status" value="1"/>
</dbReference>
<keyword evidence="2" id="KW-0732">Signal</keyword>
<dbReference type="PROSITE" id="PS51767">
    <property type="entry name" value="PEPTIDASE_A1"/>
    <property type="match status" value="1"/>
</dbReference>
<dbReference type="PANTHER" id="PTHR47966">
    <property type="entry name" value="BETA-SITE APP-CLEAVING ENZYME, ISOFORM A-RELATED"/>
    <property type="match status" value="1"/>
</dbReference>
<dbReference type="InterPro" id="IPR001461">
    <property type="entry name" value="Aspartic_peptidase_A1"/>
</dbReference>
<organism evidence="4 5">
    <name type="scientific">Malassezia restricta (strain ATCC 96810 / NBRC 103918 / CBS 7877)</name>
    <name type="common">Seborrheic dermatitis infection agent</name>
    <dbReference type="NCBI Taxonomy" id="425264"/>
    <lineage>
        <taxon>Eukaryota</taxon>
        <taxon>Fungi</taxon>
        <taxon>Dikarya</taxon>
        <taxon>Basidiomycota</taxon>
        <taxon>Ustilaginomycotina</taxon>
        <taxon>Malasseziomycetes</taxon>
        <taxon>Malasseziales</taxon>
        <taxon>Malasseziaceae</taxon>
        <taxon>Malassezia</taxon>
    </lineage>
</organism>
<accession>A0A3G2S6A6</accession>
<evidence type="ECO:0000259" key="3">
    <source>
        <dbReference type="PROSITE" id="PS51767"/>
    </source>
</evidence>
<dbReference type="AlphaFoldDB" id="A0A3G2S6A6"/>
<dbReference type="InterPro" id="IPR033121">
    <property type="entry name" value="PEPTIDASE_A1"/>
</dbReference>